<evidence type="ECO:0000256" key="3">
    <source>
        <dbReference type="ARBA" id="ARBA00022837"/>
    </source>
</evidence>
<name>A0A1T4YBZ1_9BACT</name>
<keyword evidence="3" id="KW-0106">Calcium</keyword>
<reference evidence="8" key="1">
    <citation type="submission" date="2017-02" db="EMBL/GenBank/DDBJ databases">
        <authorList>
            <person name="Varghese N."/>
            <person name="Submissions S."/>
        </authorList>
    </citation>
    <scope>NUCLEOTIDE SEQUENCE [LARGE SCALE GENOMIC DNA]</scope>
    <source>
        <strain evidence="8">ATCC 700200</strain>
    </source>
</reference>
<keyword evidence="4" id="KW-0406">Ion transport</keyword>
<accession>A0A1T4YBZ1</accession>
<dbReference type="SMART" id="SM00237">
    <property type="entry name" value="Calx_beta"/>
    <property type="match status" value="1"/>
</dbReference>
<dbReference type="PANTHER" id="PTHR11878">
    <property type="entry name" value="SODIUM/CALCIUM EXCHANGER"/>
    <property type="match status" value="1"/>
</dbReference>
<dbReference type="GO" id="GO:0030001">
    <property type="term" value="P:metal ion transport"/>
    <property type="evidence" value="ECO:0007669"/>
    <property type="project" value="TreeGrafter"/>
</dbReference>
<evidence type="ECO:0000313" key="7">
    <source>
        <dbReference type="EMBL" id="SKA99357.1"/>
    </source>
</evidence>
<dbReference type="PANTHER" id="PTHR11878:SF65">
    <property type="entry name" value="NA_CA-EXCHANGE PROTEIN, ISOFORM G"/>
    <property type="match status" value="1"/>
</dbReference>
<dbReference type="Gene3D" id="2.60.40.2030">
    <property type="match status" value="2"/>
</dbReference>
<evidence type="ECO:0000256" key="2">
    <source>
        <dbReference type="ARBA" id="ARBA00022737"/>
    </source>
</evidence>
<feature type="chain" id="PRO_5010516239" evidence="5">
    <location>
        <begin position="23"/>
        <end position="863"/>
    </location>
</feature>
<keyword evidence="8" id="KW-1185">Reference proteome</keyword>
<dbReference type="SUPFAM" id="SSF141072">
    <property type="entry name" value="CalX-like"/>
    <property type="match status" value="2"/>
</dbReference>
<sequence length="863" mass="89734">MKHPPLRALALLALLAPLAAHAAAPVNDKFDKARVLTTTSPVFLNQTGVGSTPDALDPFIGGSKLARSVWYRYDAVFTTDFNRIIIDDKPGVRAAVFEMTDADGNAGTLKFLAETNNVLPNDIETLVFSTVAGRRYCVCVEANGLFDITLQSTPRPNDYFGDAIGLPGDQGTVTGNNDGATNVNDSPATLADDTPGSGVWYVWTPGFNGQAVVDTNFSERTPNNSLDTVVAVFTGNTLQTLVPVASDDDDGYQNNSRVVFNANAGTPYRIWVGGFGGQAGTFFLSYYPEGNPGVFEIASVPNSVGENQGTTAFHVRRFRAGLVAANVTISTANGSATAGSDYTAINTVLNFPNPVNDQNGWQQTVNLTIVPDINFTELPAETFNLVLSAPSPGASVGGSSPAGVAIRSGEPTDAAGFLVENLQVREDAGGINIPLVRAAAGGYVRMQVLALVSTSAPGAKPELDYNFAPVTVDLVPGQTQASVQLQILNDGLSEGEETITLFVNAETPDLQTTGYTVLTVTIEDDDLVVPQAGRLTTFMDAGGTGITGGLDIKITATGMVSGKLVMARGSLPFTGKLVDGRLTVRLGPVTGPVRTLTIELLNAADQTYRVTLSDGELGSTVTEIVRLTNYTALNPCPVAGYFTFADVVGGGDVPQLVTATIKVTAAGDAKLTGKLFDGTAVLASGGVGEGNNARMGASLYKGLGRALCEANLPTASQDINSGSFKLLRPGRSNQSVELPALDVSSSSRVAKWVPPAAGQRALTIWNPAGAGNADLTGGGFAVLTTKALTVSTANKVVVTVNPPENLKITLNAKTGLFTGTVIPTGVTKPQKIFGVMLQGGGDSFGNGFFLNGMLPGKIRLRGP</sequence>
<evidence type="ECO:0000313" key="8">
    <source>
        <dbReference type="Proteomes" id="UP000190774"/>
    </source>
</evidence>
<keyword evidence="2" id="KW-0677">Repeat</keyword>
<evidence type="ECO:0000259" key="6">
    <source>
        <dbReference type="SMART" id="SM00237"/>
    </source>
</evidence>
<dbReference type="EMBL" id="FUYE01000009">
    <property type="protein sequence ID" value="SKA99357.1"/>
    <property type="molecule type" value="Genomic_DNA"/>
</dbReference>
<dbReference type="RefSeq" id="WP_176159450.1">
    <property type="nucleotide sequence ID" value="NZ_FUYE01000009.1"/>
</dbReference>
<keyword evidence="4" id="KW-0813">Transport</keyword>
<protein>
    <submittedName>
        <fullName evidence="7">Calx-beta domain-containing protein</fullName>
    </submittedName>
</protein>
<evidence type="ECO:0000256" key="1">
    <source>
        <dbReference type="ARBA" id="ARBA00022729"/>
    </source>
</evidence>
<feature type="domain" description="Calx-beta" evidence="6">
    <location>
        <begin position="282"/>
        <end position="388"/>
    </location>
</feature>
<proteinExistence type="predicted"/>
<dbReference type="GO" id="GO:0016020">
    <property type="term" value="C:membrane"/>
    <property type="evidence" value="ECO:0007669"/>
    <property type="project" value="InterPro"/>
</dbReference>
<organism evidence="7 8">
    <name type="scientific">Prosthecobacter debontii</name>
    <dbReference type="NCBI Taxonomy" id="48467"/>
    <lineage>
        <taxon>Bacteria</taxon>
        <taxon>Pseudomonadati</taxon>
        <taxon>Verrucomicrobiota</taxon>
        <taxon>Verrucomicrobiia</taxon>
        <taxon>Verrucomicrobiales</taxon>
        <taxon>Verrucomicrobiaceae</taxon>
        <taxon>Prosthecobacter</taxon>
    </lineage>
</organism>
<dbReference type="STRING" id="48467.SAMN02745166_02917"/>
<evidence type="ECO:0000256" key="4">
    <source>
        <dbReference type="ARBA" id="ARBA00023065"/>
    </source>
</evidence>
<dbReference type="Pfam" id="PF03160">
    <property type="entry name" value="Calx-beta"/>
    <property type="match status" value="2"/>
</dbReference>
<dbReference type="GO" id="GO:0007154">
    <property type="term" value="P:cell communication"/>
    <property type="evidence" value="ECO:0007669"/>
    <property type="project" value="InterPro"/>
</dbReference>
<dbReference type="InterPro" id="IPR003644">
    <property type="entry name" value="Calx_beta"/>
</dbReference>
<feature type="signal peptide" evidence="5">
    <location>
        <begin position="1"/>
        <end position="22"/>
    </location>
</feature>
<keyword evidence="1 5" id="KW-0732">Signal</keyword>
<gene>
    <name evidence="7" type="ORF">SAMN02745166_02917</name>
</gene>
<dbReference type="Proteomes" id="UP000190774">
    <property type="component" value="Unassembled WGS sequence"/>
</dbReference>
<dbReference type="InterPro" id="IPR038081">
    <property type="entry name" value="CalX-like_sf"/>
</dbReference>
<dbReference type="AlphaFoldDB" id="A0A1T4YBZ1"/>
<dbReference type="InterPro" id="IPR051171">
    <property type="entry name" value="CaCA"/>
</dbReference>
<evidence type="ECO:0000256" key="5">
    <source>
        <dbReference type="SAM" id="SignalP"/>
    </source>
</evidence>